<evidence type="ECO:0000313" key="3">
    <source>
        <dbReference type="Proteomes" id="UP001385951"/>
    </source>
</evidence>
<evidence type="ECO:0000313" key="2">
    <source>
        <dbReference type="EMBL" id="KAK7680810.1"/>
    </source>
</evidence>
<name>A0AAW0FPC3_9APHY</name>
<sequence>MFASTLVGLLLSSMTLVSAAPSAKRAPGPWCSNLGAGAFDIVTNFTLAAFNVDQPNANNTGIPLVLGQAGAIDGAEFKILSTFASFPFNDYPSLSMQAGAIFAHSPSGNTAVNSDVTGAGEKPGFIQTTPEPQPPQIYCAVASTDPHGGGTGFPVLAVLGDTDSFSLCPAGNFTGAQTSVVYKPEVNATSYIFDQCVPVHLQIIEAQ</sequence>
<reference evidence="2 3" key="1">
    <citation type="submission" date="2022-09" db="EMBL/GenBank/DDBJ databases">
        <authorList>
            <person name="Palmer J.M."/>
        </authorList>
    </citation>
    <scope>NUCLEOTIDE SEQUENCE [LARGE SCALE GENOMIC DNA]</scope>
    <source>
        <strain evidence="2 3">DSM 7382</strain>
    </source>
</reference>
<comment type="caution">
    <text evidence="2">The sequence shown here is derived from an EMBL/GenBank/DDBJ whole genome shotgun (WGS) entry which is preliminary data.</text>
</comment>
<gene>
    <name evidence="2" type="ORF">QCA50_016120</name>
</gene>
<accession>A0AAW0FPC3</accession>
<feature type="signal peptide" evidence="1">
    <location>
        <begin position="1"/>
        <end position="19"/>
    </location>
</feature>
<evidence type="ECO:0000256" key="1">
    <source>
        <dbReference type="SAM" id="SignalP"/>
    </source>
</evidence>
<proteinExistence type="predicted"/>
<dbReference type="AlphaFoldDB" id="A0AAW0FPC3"/>
<protein>
    <submittedName>
        <fullName evidence="2">Uncharacterized protein</fullName>
    </submittedName>
</protein>
<feature type="chain" id="PRO_5043990401" evidence="1">
    <location>
        <begin position="20"/>
        <end position="207"/>
    </location>
</feature>
<keyword evidence="3" id="KW-1185">Reference proteome</keyword>
<organism evidence="2 3">
    <name type="scientific">Cerrena zonata</name>
    <dbReference type="NCBI Taxonomy" id="2478898"/>
    <lineage>
        <taxon>Eukaryota</taxon>
        <taxon>Fungi</taxon>
        <taxon>Dikarya</taxon>
        <taxon>Basidiomycota</taxon>
        <taxon>Agaricomycotina</taxon>
        <taxon>Agaricomycetes</taxon>
        <taxon>Polyporales</taxon>
        <taxon>Cerrenaceae</taxon>
        <taxon>Cerrena</taxon>
    </lineage>
</organism>
<keyword evidence="1" id="KW-0732">Signal</keyword>
<dbReference type="Proteomes" id="UP001385951">
    <property type="component" value="Unassembled WGS sequence"/>
</dbReference>
<dbReference type="EMBL" id="JASBNA010000046">
    <property type="protein sequence ID" value="KAK7680810.1"/>
    <property type="molecule type" value="Genomic_DNA"/>
</dbReference>